<evidence type="ECO:0000313" key="1">
    <source>
        <dbReference type="EMBL" id="HIU61618.1"/>
    </source>
</evidence>
<proteinExistence type="predicted"/>
<sequence length="313" mass="34755">MRIYFLSAQPAALKLDGQYAGTIDLFERYAEIDMRRGALTEIIPHDNSLPVNFFIDEKFFECGHPFADTYVLGDERLIYLKNFARKGGEIEVIAQGEAGGGLLTIFEFGGIYACFEGRELCGGGAGLVKLSKNFDRAEVREIVVGGKTFAAAVAEGALSIFDCGRQVFLGEGSFEYGDALAVLREEKSCADIVTEGRYIFDGQAFVPERITARERRAVPEKMAHFALFEGVMYGCDCTKYLSDELSPRAGELKEYLGNFLGVVPPTELFCERHKDIANNCAGLIYRRAEGLFEVKYFAVRFSEGRADNIYPTD</sequence>
<evidence type="ECO:0000313" key="2">
    <source>
        <dbReference type="Proteomes" id="UP000824110"/>
    </source>
</evidence>
<dbReference type="AlphaFoldDB" id="A0A9D1MJC6"/>
<accession>A0A9D1MJC6</accession>
<name>A0A9D1MJC6_9FIRM</name>
<reference evidence="1" key="2">
    <citation type="journal article" date="2021" name="PeerJ">
        <title>Extensive microbial diversity within the chicken gut microbiome revealed by metagenomics and culture.</title>
        <authorList>
            <person name="Gilroy R."/>
            <person name="Ravi A."/>
            <person name="Getino M."/>
            <person name="Pursley I."/>
            <person name="Horton D.L."/>
            <person name="Alikhan N.F."/>
            <person name="Baker D."/>
            <person name="Gharbi K."/>
            <person name="Hall N."/>
            <person name="Watson M."/>
            <person name="Adriaenssens E.M."/>
            <person name="Foster-Nyarko E."/>
            <person name="Jarju S."/>
            <person name="Secka A."/>
            <person name="Antonio M."/>
            <person name="Oren A."/>
            <person name="Chaudhuri R.R."/>
            <person name="La Ragione R."/>
            <person name="Hildebrand F."/>
            <person name="Pallen M.J."/>
        </authorList>
    </citation>
    <scope>NUCLEOTIDE SEQUENCE</scope>
    <source>
        <strain evidence="1">CHK195-12923</strain>
    </source>
</reference>
<gene>
    <name evidence="1" type="ORF">IAB69_03105</name>
</gene>
<reference evidence="1" key="1">
    <citation type="submission" date="2020-10" db="EMBL/GenBank/DDBJ databases">
        <authorList>
            <person name="Gilroy R."/>
        </authorList>
    </citation>
    <scope>NUCLEOTIDE SEQUENCE</scope>
    <source>
        <strain evidence="1">CHK195-12923</strain>
    </source>
</reference>
<dbReference type="Proteomes" id="UP000824110">
    <property type="component" value="Unassembled WGS sequence"/>
</dbReference>
<comment type="caution">
    <text evidence="1">The sequence shown here is derived from an EMBL/GenBank/DDBJ whole genome shotgun (WGS) entry which is preliminary data.</text>
</comment>
<protein>
    <submittedName>
        <fullName evidence="1">Uncharacterized protein</fullName>
    </submittedName>
</protein>
<dbReference type="EMBL" id="DVNE01000028">
    <property type="protein sequence ID" value="HIU61618.1"/>
    <property type="molecule type" value="Genomic_DNA"/>
</dbReference>
<organism evidence="1 2">
    <name type="scientific">Candidatus Coproplasma excrementigallinarum</name>
    <dbReference type="NCBI Taxonomy" id="2840747"/>
    <lineage>
        <taxon>Bacteria</taxon>
        <taxon>Bacillati</taxon>
        <taxon>Bacillota</taxon>
        <taxon>Clostridia</taxon>
        <taxon>Eubacteriales</taxon>
        <taxon>Candidatus Coproplasma</taxon>
    </lineage>
</organism>